<evidence type="ECO:0000259" key="22">
    <source>
        <dbReference type="SMART" id="SM00965"/>
    </source>
</evidence>
<reference evidence="23 24" key="1">
    <citation type="submission" date="2018-11" db="EMBL/GenBank/DDBJ databases">
        <title>Genomic analyses of the natural microbiome of Caenorhabditis elegans.</title>
        <authorList>
            <person name="Samuel B."/>
        </authorList>
    </citation>
    <scope>NUCLEOTIDE SEQUENCE [LARGE SCALE GENOMIC DNA]</scope>
    <source>
        <strain evidence="23 24">BIGb0473</strain>
    </source>
</reference>
<dbReference type="InterPro" id="IPR010105">
    <property type="entry name" value="TonB_sidphr_rcpt"/>
</dbReference>
<evidence type="ECO:0000256" key="15">
    <source>
        <dbReference type="ARBA" id="ARBA00023170"/>
    </source>
</evidence>
<dbReference type="GO" id="GO:0015675">
    <property type="term" value="P:nickel cation transport"/>
    <property type="evidence" value="ECO:0007669"/>
    <property type="project" value="UniProtKB-KW"/>
</dbReference>
<comment type="subcellular location">
    <subcellularLocation>
        <location evidence="1 19">Cell outer membrane</location>
        <topology evidence="1 19">Multi-pass membrane protein</topology>
    </subcellularLocation>
</comment>
<dbReference type="EMBL" id="RJUR01000016">
    <property type="protein sequence ID" value="ROQ46524.1"/>
    <property type="molecule type" value="Genomic_DNA"/>
</dbReference>
<keyword evidence="10" id="KW-0408">Iron</keyword>
<protein>
    <recommendedName>
        <fullName evidence="18">Metal-pseudopaline receptor CntO</fullName>
    </recommendedName>
</protein>
<evidence type="ECO:0000313" key="23">
    <source>
        <dbReference type="EMBL" id="ROQ46524.1"/>
    </source>
</evidence>
<gene>
    <name evidence="23" type="ORF">EDF85_4364</name>
</gene>
<evidence type="ECO:0000256" key="7">
    <source>
        <dbReference type="ARBA" id="ARBA00022692"/>
    </source>
</evidence>
<dbReference type="FunFam" id="2.170.130.10:FF:000001">
    <property type="entry name" value="Catecholate siderophore TonB-dependent receptor"/>
    <property type="match status" value="1"/>
</dbReference>
<evidence type="ECO:0000256" key="21">
    <source>
        <dbReference type="SAM" id="SignalP"/>
    </source>
</evidence>
<dbReference type="GO" id="GO:0038023">
    <property type="term" value="F:signaling receptor activity"/>
    <property type="evidence" value="ECO:0007669"/>
    <property type="project" value="InterPro"/>
</dbReference>
<evidence type="ECO:0000256" key="14">
    <source>
        <dbReference type="ARBA" id="ARBA00023136"/>
    </source>
</evidence>
<evidence type="ECO:0000256" key="2">
    <source>
        <dbReference type="ARBA" id="ARBA00009810"/>
    </source>
</evidence>
<dbReference type="GO" id="GO:0009279">
    <property type="term" value="C:cell outer membrane"/>
    <property type="evidence" value="ECO:0007669"/>
    <property type="project" value="UniProtKB-SubCell"/>
</dbReference>
<keyword evidence="6" id="KW-0533">Nickel</keyword>
<dbReference type="Proteomes" id="UP000269115">
    <property type="component" value="Unassembled WGS sequence"/>
</dbReference>
<keyword evidence="9" id="KW-0864">Zinc transport</keyword>
<dbReference type="SUPFAM" id="SSF56935">
    <property type="entry name" value="Porins"/>
    <property type="match status" value="1"/>
</dbReference>
<comment type="function">
    <text evidence="17">Transports the metallophore pseudopaline, which is involved in the acquisition of nickel and zinc, and thus enables bacterial growth inside the host, where metal access is limited. Is probably involved in the import of pseudopaline-metal complexes.</text>
</comment>
<dbReference type="RefSeq" id="WP_123753447.1">
    <property type="nucleotide sequence ID" value="NZ_RJUR01000016.1"/>
</dbReference>
<dbReference type="GO" id="GO:0015891">
    <property type="term" value="P:siderophore transport"/>
    <property type="evidence" value="ECO:0007669"/>
    <property type="project" value="InterPro"/>
</dbReference>
<dbReference type="SMART" id="SM00965">
    <property type="entry name" value="STN"/>
    <property type="match status" value="1"/>
</dbReference>
<dbReference type="FunFam" id="2.40.170.20:FF:000005">
    <property type="entry name" value="TonB-dependent siderophore receptor"/>
    <property type="match status" value="1"/>
</dbReference>
<name>A0A9X8EE95_PSEPU</name>
<evidence type="ECO:0000256" key="9">
    <source>
        <dbReference type="ARBA" id="ARBA00022906"/>
    </source>
</evidence>
<keyword evidence="3 19" id="KW-0813">Transport</keyword>
<dbReference type="InterPro" id="IPR039426">
    <property type="entry name" value="TonB-dep_rcpt-like"/>
</dbReference>
<keyword evidence="5" id="KW-0410">Iron transport</keyword>
<dbReference type="InterPro" id="IPR000531">
    <property type="entry name" value="Beta-barrel_TonB"/>
</dbReference>
<evidence type="ECO:0000256" key="4">
    <source>
        <dbReference type="ARBA" id="ARBA00022452"/>
    </source>
</evidence>
<dbReference type="InterPro" id="IPR012910">
    <property type="entry name" value="Plug_dom"/>
</dbReference>
<evidence type="ECO:0000256" key="1">
    <source>
        <dbReference type="ARBA" id="ARBA00004571"/>
    </source>
</evidence>
<evidence type="ECO:0000256" key="3">
    <source>
        <dbReference type="ARBA" id="ARBA00022448"/>
    </source>
</evidence>
<dbReference type="InterPro" id="IPR036942">
    <property type="entry name" value="Beta-barrel_TonB_sf"/>
</dbReference>
<feature type="chain" id="PRO_5040805173" description="Metal-pseudopaline receptor CntO" evidence="21">
    <location>
        <begin position="26"/>
        <end position="811"/>
    </location>
</feature>
<evidence type="ECO:0000256" key="8">
    <source>
        <dbReference type="ARBA" id="ARBA00022729"/>
    </source>
</evidence>
<evidence type="ECO:0000256" key="19">
    <source>
        <dbReference type="PROSITE-ProRule" id="PRU01360"/>
    </source>
</evidence>
<dbReference type="GO" id="GO:0006829">
    <property type="term" value="P:zinc ion transport"/>
    <property type="evidence" value="ECO:0007669"/>
    <property type="project" value="UniProtKB-KW"/>
</dbReference>
<comment type="caution">
    <text evidence="23">The sequence shown here is derived from an EMBL/GenBank/DDBJ whole genome shotgun (WGS) entry which is preliminary data.</text>
</comment>
<dbReference type="InterPro" id="IPR037066">
    <property type="entry name" value="Plug_dom_sf"/>
</dbReference>
<proteinExistence type="inferred from homology"/>
<keyword evidence="9" id="KW-0862">Zinc</keyword>
<dbReference type="Gene3D" id="2.170.130.10">
    <property type="entry name" value="TonB-dependent receptor, plug domain"/>
    <property type="match status" value="1"/>
</dbReference>
<dbReference type="Gene3D" id="2.40.170.20">
    <property type="entry name" value="TonB-dependent receptor, beta-barrel domain"/>
    <property type="match status" value="1"/>
</dbReference>
<evidence type="ECO:0000256" key="6">
    <source>
        <dbReference type="ARBA" id="ARBA00022596"/>
    </source>
</evidence>
<feature type="domain" description="Secretin/TonB short N-terminal" evidence="22">
    <location>
        <begin position="54"/>
        <end position="105"/>
    </location>
</feature>
<comment type="similarity">
    <text evidence="2 19 20">Belongs to the TonB-dependent receptor family.</text>
</comment>
<feature type="signal peptide" evidence="21">
    <location>
        <begin position="1"/>
        <end position="25"/>
    </location>
</feature>
<evidence type="ECO:0000256" key="16">
    <source>
        <dbReference type="ARBA" id="ARBA00023237"/>
    </source>
</evidence>
<keyword evidence="13" id="KW-0921">Nickel transport</keyword>
<dbReference type="PANTHER" id="PTHR32552">
    <property type="entry name" value="FERRICHROME IRON RECEPTOR-RELATED"/>
    <property type="match status" value="1"/>
</dbReference>
<sequence>MSRPLEKLLRHCLLTLALTSTAAIAAESSAARSYSLPAGPLSTTLNLIASQAGIALTLDPSLASGRTSAPVSGQYDGLGALQAALRGTGLQLQQSSAGTYSLIAAPEGSLALPETSINAAGDYESAWGPTTGYVATRTAAGTKTDTPIVEAPRSMSVITREQLDQRQVLNLNDALRYTAGVQSSGYGSDSRADWLRVRGFDPTQFLDGLPLPKGSFANPKVEPWNLERITVLRGPASSVYGQTPPGGMLDMLSRRPQAESAHQIEAQVGSNEHRQINFDSTGKIDDAGQFLYRVSGVVRDSNAPVDHIPDKRYNLAPSLTWNVDDDTSLTFISQFTRDDTGITGQFLPLQGTRLASPAGAKISHHKNLGEPGWDFYDRTYYALGYAFKHRLDDVWQLRQNLRYTKSDLSFRAVNVATFNTVEPDGTVNREAGIVNEDISQFAVDNNLQANFSTGALEHTLLLGLDHQRSNTNYQWLYGGSYNYDANGNISGINVPPISVIRPVYGADMSNVNYFALQDYGQKTRQTGVYVQDQIALDNWRLTLGGREDWIHTGTTFHNKGDATSTQRDKAFTGNVGLSYVFDNGLTPYLSYTESFQPTTGANVDAAQSFKPTEGRQYEVGVKFQPVGSNTLLTAAAYDLRQSNVKVTEGSISRSVGELQVRGIELEATSAVTDNLKLVGSYTYTDTEIRKGVPGEVGNRMALIPRNQATLWADYTWHAGPLDGFGMGAGVRYVGDTYGNTANTEVAHVGSYTVYDAAVHYDLGRLDSSMKGLSVAVEAKNLFNKDYLANCDGFWCYYGDQRNVVASVNYTF</sequence>
<keyword evidence="14 19" id="KW-0472">Membrane</keyword>
<keyword evidence="7 19" id="KW-0812">Transmembrane</keyword>
<keyword evidence="15 23" id="KW-0675">Receptor</keyword>
<dbReference type="Gene3D" id="3.55.50.30">
    <property type="match status" value="1"/>
</dbReference>
<dbReference type="InterPro" id="IPR011662">
    <property type="entry name" value="Secretin/TonB_short_N"/>
</dbReference>
<keyword evidence="4 19" id="KW-1134">Transmembrane beta strand</keyword>
<evidence type="ECO:0000256" key="17">
    <source>
        <dbReference type="ARBA" id="ARBA00056786"/>
    </source>
</evidence>
<evidence type="ECO:0000256" key="18">
    <source>
        <dbReference type="ARBA" id="ARBA00072467"/>
    </source>
</evidence>
<dbReference type="PANTHER" id="PTHR32552:SF68">
    <property type="entry name" value="FERRICHROME OUTER MEMBRANE TRANSPORTER_PHAGE RECEPTOR"/>
    <property type="match status" value="1"/>
</dbReference>
<keyword evidence="16 19" id="KW-0998">Cell outer membrane</keyword>
<organism evidence="23 24">
    <name type="scientific">Pseudomonas putida</name>
    <name type="common">Arthrobacter siderocapsulatus</name>
    <dbReference type="NCBI Taxonomy" id="303"/>
    <lineage>
        <taxon>Bacteria</taxon>
        <taxon>Pseudomonadati</taxon>
        <taxon>Pseudomonadota</taxon>
        <taxon>Gammaproteobacteria</taxon>
        <taxon>Pseudomonadales</taxon>
        <taxon>Pseudomonadaceae</taxon>
        <taxon>Pseudomonas</taxon>
    </lineage>
</organism>
<dbReference type="CDD" id="cd01347">
    <property type="entry name" value="ligand_gated_channel"/>
    <property type="match status" value="1"/>
</dbReference>
<keyword evidence="8 21" id="KW-0732">Signal</keyword>
<dbReference type="PROSITE" id="PS52016">
    <property type="entry name" value="TONB_DEPENDENT_REC_3"/>
    <property type="match status" value="1"/>
</dbReference>
<evidence type="ECO:0000313" key="24">
    <source>
        <dbReference type="Proteomes" id="UP000269115"/>
    </source>
</evidence>
<dbReference type="Pfam" id="PF07715">
    <property type="entry name" value="Plug"/>
    <property type="match status" value="1"/>
</dbReference>
<evidence type="ECO:0000256" key="11">
    <source>
        <dbReference type="ARBA" id="ARBA00023065"/>
    </source>
</evidence>
<keyword evidence="12 20" id="KW-0798">TonB box</keyword>
<accession>A0A9X8EE95</accession>
<evidence type="ECO:0000256" key="13">
    <source>
        <dbReference type="ARBA" id="ARBA00023112"/>
    </source>
</evidence>
<dbReference type="GO" id="GO:0015344">
    <property type="term" value="F:siderophore uptake transmembrane transporter activity"/>
    <property type="evidence" value="ECO:0007669"/>
    <property type="project" value="TreeGrafter"/>
</dbReference>
<dbReference type="AlphaFoldDB" id="A0A9X8EE95"/>
<evidence type="ECO:0000256" key="10">
    <source>
        <dbReference type="ARBA" id="ARBA00023004"/>
    </source>
</evidence>
<dbReference type="NCBIfam" id="TIGR01783">
    <property type="entry name" value="TonB-siderophor"/>
    <property type="match status" value="1"/>
</dbReference>
<dbReference type="Pfam" id="PF00593">
    <property type="entry name" value="TonB_dep_Rec_b-barrel"/>
    <property type="match status" value="1"/>
</dbReference>
<evidence type="ECO:0000256" key="20">
    <source>
        <dbReference type="RuleBase" id="RU003357"/>
    </source>
</evidence>
<keyword evidence="11" id="KW-0406">Ion transport</keyword>
<evidence type="ECO:0000256" key="5">
    <source>
        <dbReference type="ARBA" id="ARBA00022496"/>
    </source>
</evidence>
<evidence type="ECO:0000256" key="12">
    <source>
        <dbReference type="ARBA" id="ARBA00023077"/>
    </source>
</evidence>